<gene>
    <name evidence="2" type="ORF">IQ13_0374</name>
</gene>
<protein>
    <recommendedName>
        <fullName evidence="4">Tissue inhibitor of metalloproteinase</fullName>
    </recommendedName>
</protein>
<evidence type="ECO:0000313" key="3">
    <source>
        <dbReference type="Proteomes" id="UP000316167"/>
    </source>
</evidence>
<accession>A0A562SV72</accession>
<evidence type="ECO:0000256" key="1">
    <source>
        <dbReference type="SAM" id="SignalP"/>
    </source>
</evidence>
<evidence type="ECO:0000313" key="2">
    <source>
        <dbReference type="EMBL" id="TWI85217.1"/>
    </source>
</evidence>
<comment type="caution">
    <text evidence="2">The sequence shown here is derived from an EMBL/GenBank/DDBJ whole genome shotgun (WGS) entry which is preliminary data.</text>
</comment>
<proteinExistence type="predicted"/>
<sequence length="163" mass="17995">MNYICNMIKKLIFFSGVIAAVFAGSGCGSDCARTDCGFAAVPVFSFRVLNSAGKDLLTGPFKQYDTTNVQLKARRIDNGALETVRRNITVVSDTNYVTSFGVSATYSVYYISINNNLTDSLFFGYNRKETDCCDMSYFSLNKVNNSAVSPPISLPYENYPIIK</sequence>
<dbReference type="AlphaFoldDB" id="A0A562SV72"/>
<dbReference type="Proteomes" id="UP000316167">
    <property type="component" value="Unassembled WGS sequence"/>
</dbReference>
<evidence type="ECO:0008006" key="4">
    <source>
        <dbReference type="Google" id="ProtNLM"/>
    </source>
</evidence>
<organism evidence="2 3">
    <name type="scientific">Lacibacter cauensis</name>
    <dbReference type="NCBI Taxonomy" id="510947"/>
    <lineage>
        <taxon>Bacteria</taxon>
        <taxon>Pseudomonadati</taxon>
        <taxon>Bacteroidota</taxon>
        <taxon>Chitinophagia</taxon>
        <taxon>Chitinophagales</taxon>
        <taxon>Chitinophagaceae</taxon>
        <taxon>Lacibacter</taxon>
    </lineage>
</organism>
<keyword evidence="3" id="KW-1185">Reference proteome</keyword>
<dbReference type="EMBL" id="VLLE01000002">
    <property type="protein sequence ID" value="TWI85217.1"/>
    <property type="molecule type" value="Genomic_DNA"/>
</dbReference>
<keyword evidence="1" id="KW-0732">Signal</keyword>
<name>A0A562SV72_9BACT</name>
<reference evidence="2 3" key="1">
    <citation type="journal article" date="2015" name="Stand. Genomic Sci.">
        <title>Genomic Encyclopedia of Bacterial and Archaeal Type Strains, Phase III: the genomes of soil and plant-associated and newly described type strains.</title>
        <authorList>
            <person name="Whitman W.B."/>
            <person name="Woyke T."/>
            <person name="Klenk H.P."/>
            <person name="Zhou Y."/>
            <person name="Lilburn T.G."/>
            <person name="Beck B.J."/>
            <person name="De Vos P."/>
            <person name="Vandamme P."/>
            <person name="Eisen J.A."/>
            <person name="Garrity G."/>
            <person name="Hugenholtz P."/>
            <person name="Kyrpides N.C."/>
        </authorList>
    </citation>
    <scope>NUCLEOTIDE SEQUENCE [LARGE SCALE GENOMIC DNA]</scope>
    <source>
        <strain evidence="2 3">CGMCC 1.7271</strain>
    </source>
</reference>
<feature type="chain" id="PRO_5021912952" description="Tissue inhibitor of metalloproteinase" evidence="1">
    <location>
        <begin position="20"/>
        <end position="163"/>
    </location>
</feature>
<feature type="signal peptide" evidence="1">
    <location>
        <begin position="1"/>
        <end position="19"/>
    </location>
</feature>